<dbReference type="PANTHER" id="PTHR24220:SF86">
    <property type="entry name" value="ABC TRANSPORTER ABCH.1"/>
    <property type="match status" value="1"/>
</dbReference>
<dbReference type="Pfam" id="PF00005">
    <property type="entry name" value="ABC_tran"/>
    <property type="match status" value="1"/>
</dbReference>
<sequence length="230" mass="25493">MVETIDLHKNYKIGKVLYPALRGVNMKIEDGEFTAIAGPSGSGKTTLLNIIGCLDVPTKGDVLINGTNTSQLTSKEKSSLRRNEIGFVFQTFNLIPVLTAYENVEIPLILLDTEPDRKRETIKSILEEVGLGEFINRRPNEMSGGQQQRVAIARALVKNPSIVLADEPTANLDSTTAKEILGLMQELNKKHKTTFIFSTHDQLVMDFSRRTISLRDGKVVEDKTKKRGPG</sequence>
<dbReference type="PANTHER" id="PTHR24220">
    <property type="entry name" value="IMPORT ATP-BINDING PROTEIN"/>
    <property type="match status" value="1"/>
</dbReference>
<dbReference type="AlphaFoldDB" id="A0A0S8GHC1"/>
<dbReference type="EMBL" id="LJUO01000032">
    <property type="protein sequence ID" value="KPK72438.1"/>
    <property type="molecule type" value="Genomic_DNA"/>
</dbReference>
<evidence type="ECO:0000313" key="6">
    <source>
        <dbReference type="Proteomes" id="UP000051096"/>
    </source>
</evidence>
<dbReference type="InterPro" id="IPR003439">
    <property type="entry name" value="ABC_transporter-like_ATP-bd"/>
</dbReference>
<dbReference type="FunFam" id="3.40.50.300:FF:000032">
    <property type="entry name" value="Export ABC transporter ATP-binding protein"/>
    <property type="match status" value="1"/>
</dbReference>
<evidence type="ECO:0000313" key="5">
    <source>
        <dbReference type="EMBL" id="KPK72438.1"/>
    </source>
</evidence>
<dbReference type="PROSITE" id="PS50893">
    <property type="entry name" value="ABC_TRANSPORTER_2"/>
    <property type="match status" value="1"/>
</dbReference>
<dbReference type="GO" id="GO:0098796">
    <property type="term" value="C:membrane protein complex"/>
    <property type="evidence" value="ECO:0007669"/>
    <property type="project" value="UniProtKB-ARBA"/>
</dbReference>
<evidence type="ECO:0000256" key="2">
    <source>
        <dbReference type="ARBA" id="ARBA00022741"/>
    </source>
</evidence>
<dbReference type="InterPro" id="IPR027417">
    <property type="entry name" value="P-loop_NTPase"/>
</dbReference>
<dbReference type="Gene3D" id="3.40.50.300">
    <property type="entry name" value="P-loop containing nucleotide triphosphate hydrolases"/>
    <property type="match status" value="1"/>
</dbReference>
<organism evidence="5 6">
    <name type="scientific">candidate division WOR_3 bacterium SM23_60</name>
    <dbReference type="NCBI Taxonomy" id="1703780"/>
    <lineage>
        <taxon>Bacteria</taxon>
        <taxon>Bacteria division WOR-3</taxon>
    </lineage>
</organism>
<protein>
    <submittedName>
        <fullName evidence="5">ABC transporter</fullName>
    </submittedName>
</protein>
<dbReference type="PROSITE" id="PS00211">
    <property type="entry name" value="ABC_TRANSPORTER_1"/>
    <property type="match status" value="1"/>
</dbReference>
<dbReference type="PATRIC" id="fig|1703780.3.peg.2182"/>
<dbReference type="SUPFAM" id="SSF52540">
    <property type="entry name" value="P-loop containing nucleoside triphosphate hydrolases"/>
    <property type="match status" value="1"/>
</dbReference>
<dbReference type="GO" id="GO:0005886">
    <property type="term" value="C:plasma membrane"/>
    <property type="evidence" value="ECO:0007669"/>
    <property type="project" value="TreeGrafter"/>
</dbReference>
<dbReference type="InterPro" id="IPR003593">
    <property type="entry name" value="AAA+_ATPase"/>
</dbReference>
<proteinExistence type="predicted"/>
<feature type="domain" description="ABC transporter" evidence="4">
    <location>
        <begin position="2"/>
        <end position="230"/>
    </location>
</feature>
<accession>A0A0S8GHC1</accession>
<dbReference type="SMART" id="SM00382">
    <property type="entry name" value="AAA"/>
    <property type="match status" value="1"/>
</dbReference>
<keyword evidence="2" id="KW-0547">Nucleotide-binding</keyword>
<dbReference type="InterPro" id="IPR017911">
    <property type="entry name" value="MacB-like_ATP-bd"/>
</dbReference>
<dbReference type="CDD" id="cd03255">
    <property type="entry name" value="ABC_MJ0796_LolCDE_FtsE"/>
    <property type="match status" value="1"/>
</dbReference>
<keyword evidence="1" id="KW-0813">Transport</keyword>
<evidence type="ECO:0000256" key="3">
    <source>
        <dbReference type="ARBA" id="ARBA00022840"/>
    </source>
</evidence>
<reference evidence="5 6" key="1">
    <citation type="journal article" date="2015" name="Microbiome">
        <title>Genomic resolution of linkages in carbon, nitrogen, and sulfur cycling among widespread estuary sediment bacteria.</title>
        <authorList>
            <person name="Baker B.J."/>
            <person name="Lazar C.S."/>
            <person name="Teske A.P."/>
            <person name="Dick G.J."/>
        </authorList>
    </citation>
    <scope>NUCLEOTIDE SEQUENCE [LARGE SCALE GENOMIC DNA]</scope>
    <source>
        <strain evidence="5">SM23_60</strain>
    </source>
</reference>
<dbReference type="GO" id="GO:0016887">
    <property type="term" value="F:ATP hydrolysis activity"/>
    <property type="evidence" value="ECO:0007669"/>
    <property type="project" value="InterPro"/>
</dbReference>
<gene>
    <name evidence="5" type="ORF">AMJ87_04845</name>
</gene>
<evidence type="ECO:0000259" key="4">
    <source>
        <dbReference type="PROSITE" id="PS50893"/>
    </source>
</evidence>
<comment type="caution">
    <text evidence="5">The sequence shown here is derived from an EMBL/GenBank/DDBJ whole genome shotgun (WGS) entry which is preliminary data.</text>
</comment>
<dbReference type="Proteomes" id="UP000051096">
    <property type="component" value="Unassembled WGS sequence"/>
</dbReference>
<evidence type="ECO:0000256" key="1">
    <source>
        <dbReference type="ARBA" id="ARBA00022448"/>
    </source>
</evidence>
<dbReference type="InterPro" id="IPR017871">
    <property type="entry name" value="ABC_transporter-like_CS"/>
</dbReference>
<name>A0A0S8GHC1_UNCW3</name>
<keyword evidence="3" id="KW-0067">ATP-binding</keyword>
<dbReference type="InterPro" id="IPR015854">
    <property type="entry name" value="ABC_transpr_LolD-like"/>
</dbReference>
<dbReference type="GO" id="GO:0022857">
    <property type="term" value="F:transmembrane transporter activity"/>
    <property type="evidence" value="ECO:0007669"/>
    <property type="project" value="TreeGrafter"/>
</dbReference>
<dbReference type="GO" id="GO:0005524">
    <property type="term" value="F:ATP binding"/>
    <property type="evidence" value="ECO:0007669"/>
    <property type="project" value="UniProtKB-KW"/>
</dbReference>